<dbReference type="Pfam" id="PF03466">
    <property type="entry name" value="LysR_substrate"/>
    <property type="match status" value="1"/>
</dbReference>
<dbReference type="GO" id="GO:0003700">
    <property type="term" value="F:DNA-binding transcription factor activity"/>
    <property type="evidence" value="ECO:0007669"/>
    <property type="project" value="InterPro"/>
</dbReference>
<gene>
    <name evidence="7" type="ORF">FJQ89_11170</name>
</gene>
<dbReference type="Gene3D" id="1.10.10.10">
    <property type="entry name" value="Winged helix-like DNA-binding domain superfamily/Winged helix DNA-binding domain"/>
    <property type="match status" value="1"/>
</dbReference>
<evidence type="ECO:0000313" key="8">
    <source>
        <dbReference type="Proteomes" id="UP000316665"/>
    </source>
</evidence>
<keyword evidence="3" id="KW-0238">DNA-binding</keyword>
<comment type="similarity">
    <text evidence="1">Belongs to the LysR transcriptional regulatory family.</text>
</comment>
<dbReference type="GO" id="GO:0043565">
    <property type="term" value="F:sequence-specific DNA binding"/>
    <property type="evidence" value="ECO:0007669"/>
    <property type="project" value="TreeGrafter"/>
</dbReference>
<dbReference type="Proteomes" id="UP000316665">
    <property type="component" value="Chromosome"/>
</dbReference>
<reference evidence="7 8" key="1">
    <citation type="submission" date="2019-06" db="EMBL/GenBank/DDBJ databases">
        <title>Complete genome sequence of Janthinobacterium sp. SNU WT3 isolated from diseased rainbow trout.</title>
        <authorList>
            <person name="Oh W.T."/>
            <person name="Park S.C."/>
        </authorList>
    </citation>
    <scope>NUCLEOTIDE SEQUENCE [LARGE SCALE GENOMIC DNA]</scope>
    <source>
        <strain evidence="7 8">SNU WT3</strain>
    </source>
</reference>
<protein>
    <submittedName>
        <fullName evidence="7">LysR family transcriptional regulator</fullName>
    </submittedName>
</protein>
<dbReference type="GO" id="GO:0006351">
    <property type="term" value="P:DNA-templated transcription"/>
    <property type="evidence" value="ECO:0007669"/>
    <property type="project" value="TreeGrafter"/>
</dbReference>
<sequence>MDRITAAQVFVAIAERGSMVAASEALAMSRAMVTRYMAEMEQWAGARLLHRTTRRLSLTDAGEATLARCRQMLEVAGAMAVASPGGIDTPHGLLRITCSQSLAQTALAGAVTAYLRRYPRAAVDLQMENRAVNLVEQRIDLAIRITNALEPNLIARQLASCASVVCAAPSYLAAHGTPRRAEDLALHNCLTYTYFGKSLWQFTHDGEALTVPVSGRLSANESLVLLVATVAGAGIAMQPRYSAAPLIASGQLVELLPAYQPQDMGIYGIYTSRQHMSPLLRTMLDFLVDWFAGDADWLAAIAAAPSSGRPVGRKRHASAGVKVPEAQQ</sequence>
<dbReference type="KEGG" id="jas:FJQ89_11170"/>
<evidence type="ECO:0000259" key="6">
    <source>
        <dbReference type="PROSITE" id="PS50931"/>
    </source>
</evidence>
<proteinExistence type="inferred from homology"/>
<dbReference type="EMBL" id="CP041185">
    <property type="protein sequence ID" value="QDG70903.1"/>
    <property type="molecule type" value="Genomic_DNA"/>
</dbReference>
<dbReference type="RefSeq" id="WP_141170223.1">
    <property type="nucleotide sequence ID" value="NZ_CP041185.1"/>
</dbReference>
<accession>A0A4Y6RDF6</accession>
<dbReference type="FunFam" id="3.40.190.290:FF:000001">
    <property type="entry name" value="Transcriptional regulator, LysR family"/>
    <property type="match status" value="1"/>
</dbReference>
<dbReference type="InterPro" id="IPR036388">
    <property type="entry name" value="WH-like_DNA-bd_sf"/>
</dbReference>
<keyword evidence="2" id="KW-0805">Transcription regulation</keyword>
<dbReference type="AlphaFoldDB" id="A0A4Y6RDF6"/>
<keyword evidence="4" id="KW-0804">Transcription</keyword>
<dbReference type="PANTHER" id="PTHR30537">
    <property type="entry name" value="HTH-TYPE TRANSCRIPTIONAL REGULATOR"/>
    <property type="match status" value="1"/>
</dbReference>
<dbReference type="PANTHER" id="PTHR30537:SF35">
    <property type="entry name" value="TRANSCRIPTIONAL REGULATORY PROTEIN"/>
    <property type="match status" value="1"/>
</dbReference>
<dbReference type="InterPro" id="IPR058163">
    <property type="entry name" value="LysR-type_TF_proteobact-type"/>
</dbReference>
<dbReference type="Gene3D" id="3.40.190.290">
    <property type="match status" value="1"/>
</dbReference>
<dbReference type="InterPro" id="IPR000847">
    <property type="entry name" value="LysR_HTH_N"/>
</dbReference>
<organism evidence="7 8">
    <name type="scientific">Janthinobacterium tructae</name>
    <dbReference type="NCBI Taxonomy" id="2590869"/>
    <lineage>
        <taxon>Bacteria</taxon>
        <taxon>Pseudomonadati</taxon>
        <taxon>Pseudomonadota</taxon>
        <taxon>Betaproteobacteria</taxon>
        <taxon>Burkholderiales</taxon>
        <taxon>Oxalobacteraceae</taxon>
        <taxon>Janthinobacterium</taxon>
    </lineage>
</organism>
<evidence type="ECO:0000256" key="5">
    <source>
        <dbReference type="SAM" id="MobiDB-lite"/>
    </source>
</evidence>
<dbReference type="InterPro" id="IPR005119">
    <property type="entry name" value="LysR_subst-bd"/>
</dbReference>
<dbReference type="SUPFAM" id="SSF53850">
    <property type="entry name" value="Periplasmic binding protein-like II"/>
    <property type="match status" value="1"/>
</dbReference>
<evidence type="ECO:0000256" key="2">
    <source>
        <dbReference type="ARBA" id="ARBA00023015"/>
    </source>
</evidence>
<dbReference type="CDD" id="cd08422">
    <property type="entry name" value="PBP2_CrgA_like"/>
    <property type="match status" value="1"/>
</dbReference>
<dbReference type="OrthoDB" id="9786526at2"/>
<name>A0A4Y6RDF6_9BURK</name>
<keyword evidence="8" id="KW-1185">Reference proteome</keyword>
<dbReference type="Pfam" id="PF00126">
    <property type="entry name" value="HTH_1"/>
    <property type="match status" value="1"/>
</dbReference>
<evidence type="ECO:0000256" key="4">
    <source>
        <dbReference type="ARBA" id="ARBA00023163"/>
    </source>
</evidence>
<feature type="domain" description="HTH lysR-type" evidence="6">
    <location>
        <begin position="1"/>
        <end position="59"/>
    </location>
</feature>
<evidence type="ECO:0000313" key="7">
    <source>
        <dbReference type="EMBL" id="QDG70903.1"/>
    </source>
</evidence>
<feature type="region of interest" description="Disordered" evidence="5">
    <location>
        <begin position="307"/>
        <end position="328"/>
    </location>
</feature>
<evidence type="ECO:0000256" key="3">
    <source>
        <dbReference type="ARBA" id="ARBA00023125"/>
    </source>
</evidence>
<dbReference type="PROSITE" id="PS50931">
    <property type="entry name" value="HTH_LYSR"/>
    <property type="match status" value="1"/>
</dbReference>
<dbReference type="SUPFAM" id="SSF46785">
    <property type="entry name" value="Winged helix' DNA-binding domain"/>
    <property type="match status" value="1"/>
</dbReference>
<evidence type="ECO:0000256" key="1">
    <source>
        <dbReference type="ARBA" id="ARBA00009437"/>
    </source>
</evidence>
<dbReference type="InterPro" id="IPR036390">
    <property type="entry name" value="WH_DNA-bd_sf"/>
</dbReference>